<dbReference type="EMBL" id="PDXD01000003">
    <property type="protein sequence ID" value="RYN80812.1"/>
    <property type="molecule type" value="Genomic_DNA"/>
</dbReference>
<protein>
    <submittedName>
        <fullName evidence="1">Uncharacterized protein</fullName>
    </submittedName>
</protein>
<organism evidence="1 2">
    <name type="scientific">Alternaria alternata</name>
    <name type="common">Alternaria rot fungus</name>
    <name type="synonym">Torula alternata</name>
    <dbReference type="NCBI Taxonomy" id="5599"/>
    <lineage>
        <taxon>Eukaryota</taxon>
        <taxon>Fungi</taxon>
        <taxon>Dikarya</taxon>
        <taxon>Ascomycota</taxon>
        <taxon>Pezizomycotina</taxon>
        <taxon>Dothideomycetes</taxon>
        <taxon>Pleosporomycetidae</taxon>
        <taxon>Pleosporales</taxon>
        <taxon>Pleosporineae</taxon>
        <taxon>Pleosporaceae</taxon>
        <taxon>Alternaria</taxon>
        <taxon>Alternaria sect. Alternaria</taxon>
        <taxon>Alternaria alternata complex</taxon>
    </lineage>
</organism>
<dbReference type="Proteomes" id="UP000291422">
    <property type="component" value="Unassembled WGS sequence"/>
</dbReference>
<dbReference type="VEuPathDB" id="FungiDB:CC77DRAFT_1059611"/>
<evidence type="ECO:0000313" key="2">
    <source>
        <dbReference type="Proteomes" id="UP000291422"/>
    </source>
</evidence>
<gene>
    <name evidence="1" type="ORF">AA0117_g2842</name>
</gene>
<name>A0A4V1WSR4_ALTAL</name>
<dbReference type="AlphaFoldDB" id="A0A4V1WSR4"/>
<accession>A0A4V1WSR4</accession>
<evidence type="ECO:0000313" key="1">
    <source>
        <dbReference type="EMBL" id="RYN80812.1"/>
    </source>
</evidence>
<reference evidence="2" key="1">
    <citation type="journal article" date="2019" name="bioRxiv">
        <title>Genomics, evolutionary history and diagnostics of the Alternaria alternata species group including apple and Asian pear pathotypes.</title>
        <authorList>
            <person name="Armitage A.D."/>
            <person name="Cockerton H.M."/>
            <person name="Sreenivasaprasad S."/>
            <person name="Woodhall J.W."/>
            <person name="Lane C.R."/>
            <person name="Harrison R.J."/>
            <person name="Clarkson J.P."/>
        </authorList>
    </citation>
    <scope>NUCLEOTIDE SEQUENCE [LARGE SCALE GENOMIC DNA]</scope>
    <source>
        <strain evidence="2">FERA 1177</strain>
    </source>
</reference>
<proteinExistence type="predicted"/>
<sequence length="547" mass="62706">MLSSPLPKKPKAAAEGLPIELWTLICHSRSSYSDGEEFIIDFLGLSNLRLTSRALNRKIWDAFLQRHFASSKFSLMPQSLQDLKRLSEDEQLHRYVRELEFGPEILNTNLEVDLQYIKEQGEEPSTGYPHPESYIYVDSARPIWPIVKLPRPLREGVTSRDSESAMVVRWNKRGSYGRWLQRYGDTLKRLVERQNHFRAGTGYLREAIIKFPALNSIKINPRPVGNYYEQRFAEIIKRSRGTTPLFRELGAHELELTTDTAPYGSESILEFSLDGLLFMEYYAEINMLENLFNVLSSVDLGKFTVDLTITAANLLSNGKVFDISHRTWTAMAPRVRSLMFDFAMSDMKIYQVPPLLTWIAEMIQPTRAVEHFFCRNLFFGHFVLRKVFAQSSWASLRTLHLFRCKAHSRDLLGMFLRHRSTLEDVSLSCVTTTGMSATSWKNILVLMKGMDQLDRVTLDRLELQGAIDMSSLLSHPWNSKPSTCYCLKAKGHGKIRHMLLVATECIILIPGRKSTVCEVHFRTLQLNQEYLGQSSVGSWQSSSTDLS</sequence>
<comment type="caution">
    <text evidence="1">The sequence shown here is derived from an EMBL/GenBank/DDBJ whole genome shotgun (WGS) entry which is preliminary data.</text>
</comment>